<dbReference type="InterPro" id="IPR042267">
    <property type="entry name" value="VTC_sf"/>
</dbReference>
<evidence type="ECO:0000256" key="5">
    <source>
        <dbReference type="ARBA" id="ARBA00022679"/>
    </source>
</evidence>
<keyword evidence="5" id="KW-0808">Transferase</keyword>
<feature type="compositionally biased region" description="Polar residues" evidence="15">
    <location>
        <begin position="534"/>
        <end position="547"/>
    </location>
</feature>
<keyword evidence="7 16" id="KW-1133">Transmembrane helix</keyword>
<comment type="similarity">
    <text evidence="10">Belongs to the VTC4 family.</text>
</comment>
<comment type="catalytic activity">
    <reaction evidence="9">
        <text>[phosphate](n) + ATP = [phosphate](n+1) + ADP</text>
        <dbReference type="Rhea" id="RHEA:19573"/>
        <dbReference type="Rhea" id="RHEA-COMP:9859"/>
        <dbReference type="Rhea" id="RHEA-COMP:14280"/>
        <dbReference type="ChEBI" id="CHEBI:16838"/>
        <dbReference type="ChEBI" id="CHEBI:30616"/>
        <dbReference type="ChEBI" id="CHEBI:456216"/>
        <dbReference type="EC" id="2.7.4.1"/>
    </reaction>
    <physiologicalReaction direction="left-to-right" evidence="9">
        <dbReference type="Rhea" id="RHEA:19574"/>
    </physiologicalReaction>
</comment>
<reference evidence="19" key="2">
    <citation type="submission" date="2015-01" db="EMBL/GenBank/DDBJ databases">
        <title>Evolutionary Origins and Diversification of the Mycorrhizal Mutualists.</title>
        <authorList>
            <consortium name="DOE Joint Genome Institute"/>
            <consortium name="Mycorrhizal Genomics Consortium"/>
            <person name="Kohler A."/>
            <person name="Kuo A."/>
            <person name="Nagy L.G."/>
            <person name="Floudas D."/>
            <person name="Copeland A."/>
            <person name="Barry K.W."/>
            <person name="Cichocki N."/>
            <person name="Veneault-Fourrey C."/>
            <person name="LaButti K."/>
            <person name="Lindquist E.A."/>
            <person name="Lipzen A."/>
            <person name="Lundell T."/>
            <person name="Morin E."/>
            <person name="Murat C."/>
            <person name="Riley R."/>
            <person name="Ohm R."/>
            <person name="Sun H."/>
            <person name="Tunlid A."/>
            <person name="Henrissat B."/>
            <person name="Grigoriev I.V."/>
            <person name="Hibbett D.S."/>
            <person name="Martin F."/>
        </authorList>
    </citation>
    <scope>NUCLEOTIDE SEQUENCE [LARGE SCALE GENOMIC DNA]</scope>
    <source>
        <strain evidence="19">F 1598</strain>
    </source>
</reference>
<evidence type="ECO:0000256" key="1">
    <source>
        <dbReference type="ARBA" id="ARBA00001936"/>
    </source>
</evidence>
<dbReference type="Pfam" id="PF09359">
    <property type="entry name" value="VTC"/>
    <property type="match status" value="1"/>
</dbReference>
<comment type="cofactor">
    <cofactor evidence="1">
        <name>Mn(2+)</name>
        <dbReference type="ChEBI" id="CHEBI:29035"/>
    </cofactor>
</comment>
<evidence type="ECO:0000256" key="12">
    <source>
        <dbReference type="ARBA" id="ARBA00075894"/>
    </source>
</evidence>
<sequence length="861" mass="97787">MKFGRKISNDLYNEWRPFYLDYNLLKRELKDRTTSHTWDKNDERQFTTMLEKELDKIHDFQKAKTSELSRRIRDAEKDVQRLVSEDYVITPHQEPSPTDAEAQQHDSYGPDAGSDDDDSDDGHEDSEPESFDALESRFHGLEEEVATLVADVHDLALYTKLNITGFMKILKKQTNMSLKATFIPDYLERRPFYKYNWDALIIKLSKLYDLVRTRGHPVQGDSSAGGSQSAFVRQTTKYWVHPDNLVPLKLAILRNLPVLVFNAEKEFDLQDAAITSIYFDNEDLELYLGRLEKTEGAQAIRLRWYGNTDVKTIFVERKTHREDWTGEKSVKARFPIKEHLVNAFLSGEYTMDAEFKELVRKGKKTQQEVDTMIQLANEVQYGVVTRGLKPVVRTFYNRTAFQLPGDARVRISLDTELTMVREDNWDGSIRCGENWRRTDIGIDYPFDQLVPVDKELFKYGVLEVKLQTQFGQEPPKWVTDLVQSHLVEAVPKFSKFIHGCATLLPNRVDLVPFWLPQMDTDILKPNTGYISIERPSTTVSSKGTSDLHSSDLGTPDPDVSPDRYTEPVSDGEEDEDMDIVPAKDEGRRTGLTETEVAEAIAYREKMLKQAAEDQIMNGKNDQGKAKSEEALEEDAIDIDERTPFLRARRATANAPDRMRALSIDPLAPSAAFDETLKERLREAKSREGASSIKDTAVNDEDDGEAADREEGSSQGAAGGDERVLVRHFKAPDGKRVAIPVRIEPKVYFAAERTFLKWLNFAVLVSMIATTLLNFVPADDSRGLISAGIFTFAALLAIVYSAVLFVFRSIRLRARRAEGLYYDKYGPTLLCLVLLGAIGTNVGMRLSQTTEDWLNVCNAYVV</sequence>
<dbReference type="Proteomes" id="UP000054166">
    <property type="component" value="Unassembled WGS sequence"/>
</dbReference>
<feature type="region of interest" description="Disordered" evidence="15">
    <location>
        <begin position="682"/>
        <end position="717"/>
    </location>
</feature>
<evidence type="ECO:0000256" key="11">
    <source>
        <dbReference type="ARBA" id="ARBA00067464"/>
    </source>
</evidence>
<feature type="region of interest" description="Disordered" evidence="15">
    <location>
        <begin position="534"/>
        <end position="575"/>
    </location>
</feature>
<dbReference type="FunFam" id="3.20.100.30:FF:000001">
    <property type="entry name" value="Vacuolar transporter chaperone 4"/>
    <property type="match status" value="1"/>
</dbReference>
<dbReference type="EMBL" id="KN832988">
    <property type="protein sequence ID" value="KIM84233.1"/>
    <property type="molecule type" value="Genomic_DNA"/>
</dbReference>
<evidence type="ECO:0000256" key="2">
    <source>
        <dbReference type="ARBA" id="ARBA00004128"/>
    </source>
</evidence>
<dbReference type="PANTHER" id="PTHR46140">
    <property type="entry name" value="VACUOLAR TRANSPORTER CHAPERONE 1-RELATED"/>
    <property type="match status" value="1"/>
</dbReference>
<proteinExistence type="inferred from homology"/>
<dbReference type="GO" id="GO:0033254">
    <property type="term" value="C:vacuolar transporter chaperone complex"/>
    <property type="evidence" value="ECO:0007669"/>
    <property type="project" value="TreeGrafter"/>
</dbReference>
<evidence type="ECO:0000256" key="9">
    <source>
        <dbReference type="ARBA" id="ARBA00050204"/>
    </source>
</evidence>
<evidence type="ECO:0000256" key="16">
    <source>
        <dbReference type="SAM" id="Phobius"/>
    </source>
</evidence>
<dbReference type="Gene3D" id="3.20.100.30">
    <property type="entry name" value="VTC, catalytic tunnel domain"/>
    <property type="match status" value="1"/>
</dbReference>
<dbReference type="GO" id="GO:0000329">
    <property type="term" value="C:fungal-type vacuole membrane"/>
    <property type="evidence" value="ECO:0007669"/>
    <property type="project" value="TreeGrafter"/>
</dbReference>
<evidence type="ECO:0000256" key="8">
    <source>
        <dbReference type="ARBA" id="ARBA00023136"/>
    </source>
</evidence>
<evidence type="ECO:0000256" key="15">
    <source>
        <dbReference type="SAM" id="MobiDB-lite"/>
    </source>
</evidence>
<accession>A0A0C3BD42</accession>
<evidence type="ECO:0000256" key="6">
    <source>
        <dbReference type="ARBA" id="ARBA00022692"/>
    </source>
</evidence>
<dbReference type="Pfam" id="PF02656">
    <property type="entry name" value="DUF202"/>
    <property type="match status" value="1"/>
</dbReference>
<reference evidence="18 19" key="1">
    <citation type="submission" date="2014-04" db="EMBL/GenBank/DDBJ databases">
        <authorList>
            <consortium name="DOE Joint Genome Institute"/>
            <person name="Kuo A."/>
            <person name="Tarkka M."/>
            <person name="Buscot F."/>
            <person name="Kohler A."/>
            <person name="Nagy L.G."/>
            <person name="Floudas D."/>
            <person name="Copeland A."/>
            <person name="Barry K.W."/>
            <person name="Cichocki N."/>
            <person name="Veneault-Fourrey C."/>
            <person name="LaButti K."/>
            <person name="Lindquist E.A."/>
            <person name="Lipzen A."/>
            <person name="Lundell T."/>
            <person name="Morin E."/>
            <person name="Murat C."/>
            <person name="Sun H."/>
            <person name="Tunlid A."/>
            <person name="Henrissat B."/>
            <person name="Grigoriev I.V."/>
            <person name="Hibbett D.S."/>
            <person name="Martin F."/>
            <person name="Nordberg H.P."/>
            <person name="Cantor M.N."/>
            <person name="Hua S.X."/>
        </authorList>
    </citation>
    <scope>NUCLEOTIDE SEQUENCE [LARGE SCALE GENOMIC DNA]</scope>
    <source>
        <strain evidence="18 19">F 1598</strain>
    </source>
</reference>
<evidence type="ECO:0000256" key="13">
    <source>
        <dbReference type="ARBA" id="ARBA00080494"/>
    </source>
</evidence>
<dbReference type="InterPro" id="IPR003807">
    <property type="entry name" value="DUF202"/>
</dbReference>
<dbReference type="CDD" id="cd14480">
    <property type="entry name" value="SPX_VTC2_like"/>
    <property type="match status" value="1"/>
</dbReference>
<dbReference type="FunCoup" id="A0A0C3BD42">
    <property type="interactions" value="33"/>
</dbReference>
<feature type="transmembrane region" description="Helical" evidence="16">
    <location>
        <begin position="757"/>
        <end position="777"/>
    </location>
</feature>
<protein>
    <recommendedName>
        <fullName evidence="11">Vacuolar transporter chaperone complex subunit 4</fullName>
        <ecNumber evidence="3">2.7.4.1</ecNumber>
    </recommendedName>
    <alternativeName>
        <fullName evidence="13">Polyphosphate kinase</fullName>
    </alternativeName>
    <alternativeName>
        <fullName evidence="12">SPX-dependent polyphosphate polymerase VTC subunit 4</fullName>
    </alternativeName>
    <alternativeName>
        <fullName evidence="14">Vacuolar membrane polyphosphate polymerase catalytic subunit</fullName>
    </alternativeName>
</protein>
<evidence type="ECO:0000256" key="10">
    <source>
        <dbReference type="ARBA" id="ARBA00061390"/>
    </source>
</evidence>
<name>A0A0C3BD42_PILCF</name>
<dbReference type="InterPro" id="IPR051572">
    <property type="entry name" value="VTC_Complex_Subunit"/>
</dbReference>
<evidence type="ECO:0000313" key="18">
    <source>
        <dbReference type="EMBL" id="KIM84233.1"/>
    </source>
</evidence>
<feature type="transmembrane region" description="Helical" evidence="16">
    <location>
        <begin position="827"/>
        <end position="845"/>
    </location>
</feature>
<dbReference type="PANTHER" id="PTHR46140:SF1">
    <property type="entry name" value="VACUOLAR TRANSPORTER CHAPERONE COMPLEX SUBUNIT 4-RELATED"/>
    <property type="match status" value="1"/>
</dbReference>
<feature type="region of interest" description="Disordered" evidence="15">
    <location>
        <begin position="86"/>
        <end position="130"/>
    </location>
</feature>
<keyword evidence="6 16" id="KW-0812">Transmembrane</keyword>
<dbReference type="STRING" id="765440.A0A0C3BD42"/>
<feature type="compositionally biased region" description="Acidic residues" evidence="15">
    <location>
        <begin position="113"/>
        <end position="130"/>
    </location>
</feature>
<feature type="transmembrane region" description="Helical" evidence="16">
    <location>
        <begin position="783"/>
        <end position="806"/>
    </location>
</feature>
<comment type="subcellular location">
    <subcellularLocation>
        <location evidence="2">Vacuole membrane</location>
        <topology evidence="2">Multi-pass membrane protein</topology>
    </subcellularLocation>
</comment>
<keyword evidence="4" id="KW-0926">Vacuole</keyword>
<evidence type="ECO:0000259" key="17">
    <source>
        <dbReference type="PROSITE" id="PS51382"/>
    </source>
</evidence>
<keyword evidence="19" id="KW-1185">Reference proteome</keyword>
<dbReference type="InParanoid" id="A0A0C3BD42"/>
<gene>
    <name evidence="18" type="ORF">PILCRDRAFT_96889</name>
</gene>
<evidence type="ECO:0000313" key="19">
    <source>
        <dbReference type="Proteomes" id="UP000054166"/>
    </source>
</evidence>
<dbReference type="CDD" id="cd07751">
    <property type="entry name" value="PolyPPase_VTC4_like"/>
    <property type="match status" value="1"/>
</dbReference>
<dbReference type="InterPro" id="IPR018966">
    <property type="entry name" value="VTC_domain"/>
</dbReference>
<feature type="domain" description="SPX" evidence="17">
    <location>
        <begin position="1"/>
        <end position="187"/>
    </location>
</feature>
<dbReference type="GO" id="GO:0008976">
    <property type="term" value="F:polyphosphate kinase activity"/>
    <property type="evidence" value="ECO:0007669"/>
    <property type="project" value="UniProtKB-EC"/>
</dbReference>
<keyword evidence="8 16" id="KW-0472">Membrane</keyword>
<dbReference type="HOGENOM" id="CLU_009308_0_1_1"/>
<dbReference type="PROSITE" id="PS51382">
    <property type="entry name" value="SPX"/>
    <property type="match status" value="1"/>
</dbReference>
<dbReference type="EC" id="2.7.4.1" evidence="3"/>
<dbReference type="InterPro" id="IPR004331">
    <property type="entry name" value="SPX_dom"/>
</dbReference>
<dbReference type="OrthoDB" id="6493944at2759"/>
<organism evidence="18 19">
    <name type="scientific">Piloderma croceum (strain F 1598)</name>
    <dbReference type="NCBI Taxonomy" id="765440"/>
    <lineage>
        <taxon>Eukaryota</taxon>
        <taxon>Fungi</taxon>
        <taxon>Dikarya</taxon>
        <taxon>Basidiomycota</taxon>
        <taxon>Agaricomycotina</taxon>
        <taxon>Agaricomycetes</taxon>
        <taxon>Agaricomycetidae</taxon>
        <taxon>Atheliales</taxon>
        <taxon>Atheliaceae</taxon>
        <taxon>Piloderma</taxon>
    </lineage>
</organism>
<evidence type="ECO:0000256" key="4">
    <source>
        <dbReference type="ARBA" id="ARBA00022554"/>
    </source>
</evidence>
<dbReference type="GO" id="GO:0006799">
    <property type="term" value="P:polyphosphate biosynthetic process"/>
    <property type="evidence" value="ECO:0007669"/>
    <property type="project" value="UniProtKB-ARBA"/>
</dbReference>
<evidence type="ECO:0000256" key="7">
    <source>
        <dbReference type="ARBA" id="ARBA00022989"/>
    </source>
</evidence>
<evidence type="ECO:0000256" key="3">
    <source>
        <dbReference type="ARBA" id="ARBA00012960"/>
    </source>
</evidence>
<dbReference type="AlphaFoldDB" id="A0A0C3BD42"/>
<evidence type="ECO:0000256" key="14">
    <source>
        <dbReference type="ARBA" id="ARBA00081313"/>
    </source>
</evidence>